<name>A0A317T4V9_9PEZI</name>
<evidence type="ECO:0000313" key="3">
    <source>
        <dbReference type="Proteomes" id="UP000246991"/>
    </source>
</evidence>
<feature type="compositionally biased region" description="Basic and acidic residues" evidence="1">
    <location>
        <begin position="140"/>
        <end position="153"/>
    </location>
</feature>
<reference evidence="2 3" key="1">
    <citation type="submission" date="2018-03" db="EMBL/GenBank/DDBJ databases">
        <title>Genomes of Pezizomycetes fungi and the evolution of truffles.</title>
        <authorList>
            <person name="Murat C."/>
            <person name="Payen T."/>
            <person name="Noel B."/>
            <person name="Kuo A."/>
            <person name="Martin F.M."/>
        </authorList>
    </citation>
    <scope>NUCLEOTIDE SEQUENCE [LARGE SCALE GENOMIC DNA]</scope>
    <source>
        <strain evidence="2">091103-1</strain>
    </source>
</reference>
<accession>A0A317T4V9</accession>
<feature type="region of interest" description="Disordered" evidence="1">
    <location>
        <begin position="1"/>
        <end position="155"/>
    </location>
</feature>
<comment type="caution">
    <text evidence="2">The sequence shown here is derived from an EMBL/GenBank/DDBJ whole genome shotgun (WGS) entry which is preliminary data.</text>
</comment>
<feature type="compositionally biased region" description="Acidic residues" evidence="1">
    <location>
        <begin position="374"/>
        <end position="389"/>
    </location>
</feature>
<protein>
    <submittedName>
        <fullName evidence="2">Uncharacterized protein</fullName>
    </submittedName>
</protein>
<dbReference type="OrthoDB" id="5421925at2759"/>
<evidence type="ECO:0000313" key="2">
    <source>
        <dbReference type="EMBL" id="PWW80817.1"/>
    </source>
</evidence>
<feature type="region of interest" description="Disordered" evidence="1">
    <location>
        <begin position="418"/>
        <end position="440"/>
    </location>
</feature>
<dbReference type="AlphaFoldDB" id="A0A317T4V9"/>
<feature type="compositionally biased region" description="Low complexity" evidence="1">
    <location>
        <begin position="55"/>
        <end position="65"/>
    </location>
</feature>
<proteinExistence type="predicted"/>
<sequence length="440" mass="47886">MPRKPPTPRPGLTQTRLAGPNHHTIKNVREKKSSKSPAPPRQSALSSFGFRKEVTTTSTTTTSSSSGGGDGDGKKRVYASDDEIAETQFGFATQSFEGEEMGPPETPKRRRRREVPSSHSPPLSPWTPKGTTGGRIPFQLKEEEGGGEEERVVKSSQWWENEELCISTQRSGGEEVLNPFGTLEPTIANSFSPSASPSASPSPSFPTREIKREDQSPSLPSPSPQTTQGYSQVNIKTTTTQIPINFRDTPVPPAAADANEPAEEESQEPQLPYHQDDDGGGDEILPPSPTQSMGEDEFEKDDGGDDGDDIDPDGLHAFNPVRTQQLPSSFYHRGGRESSPPELPAVLTGGFSSQGLPVGEELDEETEGKRVEEEKQEEVEEEGPEEVSAEEERGGRSRRRRPITVSQLLPSSLMETFPLPPSLSQFSSYGYEVVPGSETQ</sequence>
<gene>
    <name evidence="2" type="ORF">C7212DRAFT_361323</name>
</gene>
<feature type="region of interest" description="Disordered" evidence="1">
    <location>
        <begin position="169"/>
        <end position="405"/>
    </location>
</feature>
<evidence type="ECO:0000256" key="1">
    <source>
        <dbReference type="SAM" id="MobiDB-lite"/>
    </source>
</evidence>
<dbReference type="EMBL" id="PYWC01000001">
    <property type="protein sequence ID" value="PWW80817.1"/>
    <property type="molecule type" value="Genomic_DNA"/>
</dbReference>
<keyword evidence="3" id="KW-1185">Reference proteome</keyword>
<feature type="compositionally biased region" description="Acidic residues" evidence="1">
    <location>
        <begin position="294"/>
        <end position="312"/>
    </location>
</feature>
<feature type="compositionally biased region" description="Polar residues" evidence="1">
    <location>
        <begin position="225"/>
        <end position="243"/>
    </location>
</feature>
<dbReference type="Proteomes" id="UP000246991">
    <property type="component" value="Unassembled WGS sequence"/>
</dbReference>
<organism evidence="2 3">
    <name type="scientific">Tuber magnatum</name>
    <name type="common">white Piedmont truffle</name>
    <dbReference type="NCBI Taxonomy" id="42249"/>
    <lineage>
        <taxon>Eukaryota</taxon>
        <taxon>Fungi</taxon>
        <taxon>Dikarya</taxon>
        <taxon>Ascomycota</taxon>
        <taxon>Pezizomycotina</taxon>
        <taxon>Pezizomycetes</taxon>
        <taxon>Pezizales</taxon>
        <taxon>Tuberaceae</taxon>
        <taxon>Tuber</taxon>
    </lineage>
</organism>
<feature type="compositionally biased region" description="Low complexity" evidence="1">
    <location>
        <begin position="190"/>
        <end position="206"/>
    </location>
</feature>